<accession>A0A0P9RFL6</accession>
<dbReference type="PANTHER" id="PTHR38013">
    <property type="entry name" value="GLYCOPROTEIN/POLYSACCHARIDE METABOLISM"/>
    <property type="match status" value="1"/>
</dbReference>
<protein>
    <submittedName>
        <fullName evidence="1">Lipoprotein-related protein, YcsW superfamily</fullName>
    </submittedName>
</protein>
<dbReference type="PANTHER" id="PTHR38013:SF1">
    <property type="entry name" value="GLYCOPROTEIN_POLYSACCHARIDE METABOLISM"/>
    <property type="match status" value="1"/>
</dbReference>
<name>A0A0P9RFL6_9PSED</name>
<gene>
    <name evidence="1" type="ORF">ALO68_02722</name>
</gene>
<dbReference type="AlphaFoldDB" id="A0A0P9RFL6"/>
<reference evidence="1 2" key="1">
    <citation type="submission" date="2015-09" db="EMBL/GenBank/DDBJ databases">
        <title>Genome announcement of multiple Pseudomonas syringae strains.</title>
        <authorList>
            <person name="Thakur S."/>
            <person name="Wang P.W."/>
            <person name="Gong Y."/>
            <person name="Weir B.S."/>
            <person name="Guttman D.S."/>
        </authorList>
    </citation>
    <scope>NUCLEOTIDE SEQUENCE [LARGE SCALE GENOMIC DNA]</scope>
    <source>
        <strain evidence="1 2">ICMP4531</strain>
    </source>
</reference>
<dbReference type="InterPro" id="IPR053196">
    <property type="entry name" value="Lipoprotein_YbaY-like"/>
</dbReference>
<dbReference type="Proteomes" id="UP000050557">
    <property type="component" value="Unassembled WGS sequence"/>
</dbReference>
<organism evidence="1 2">
    <name type="scientific">Pseudomonas syringae pv. helianthi</name>
    <dbReference type="NCBI Taxonomy" id="251654"/>
    <lineage>
        <taxon>Bacteria</taxon>
        <taxon>Pseudomonadati</taxon>
        <taxon>Pseudomonadota</taxon>
        <taxon>Gammaproteobacteria</taxon>
        <taxon>Pseudomonadales</taxon>
        <taxon>Pseudomonadaceae</taxon>
        <taxon>Pseudomonas</taxon>
    </lineage>
</organism>
<keyword evidence="1" id="KW-0449">Lipoprotein</keyword>
<dbReference type="EMBL" id="LJQM01000154">
    <property type="protein sequence ID" value="KPX44181.1"/>
    <property type="molecule type" value="Genomic_DNA"/>
</dbReference>
<evidence type="ECO:0000313" key="1">
    <source>
        <dbReference type="EMBL" id="KPX44181.1"/>
    </source>
</evidence>
<evidence type="ECO:0000313" key="2">
    <source>
        <dbReference type="Proteomes" id="UP000050557"/>
    </source>
</evidence>
<sequence>MYQRLVLTLNKEIEMSSEPLVRLQGEVYYLPRIALPKGCKLIVTLSDISLADVPATVIDVSETEITRQVPLPFELGYAMDRYPVQGHTYALSARIERDGTLEWIDDTVHRIELTNQDQSGLKIKVIQVNG</sequence>
<comment type="caution">
    <text evidence="1">The sequence shown here is derived from an EMBL/GenBank/DDBJ whole genome shotgun (WGS) entry which is preliminary data.</text>
</comment>
<dbReference type="Pfam" id="PF09619">
    <property type="entry name" value="YscW"/>
    <property type="match status" value="1"/>
</dbReference>
<dbReference type="PATRIC" id="fig|251654.3.peg.3650"/>
<proteinExistence type="predicted"/>
<dbReference type="InterPro" id="IPR039366">
    <property type="entry name" value="Pilotin"/>
</dbReference>